<dbReference type="Pfam" id="PF07670">
    <property type="entry name" value="Gate"/>
    <property type="match status" value="2"/>
</dbReference>
<evidence type="ECO:0000259" key="16">
    <source>
        <dbReference type="PROSITE" id="PS51711"/>
    </source>
</evidence>
<evidence type="ECO:0000256" key="4">
    <source>
        <dbReference type="ARBA" id="ARBA00022496"/>
    </source>
</evidence>
<evidence type="ECO:0000256" key="13">
    <source>
        <dbReference type="PIRSR" id="PIRSR603373-1"/>
    </source>
</evidence>
<evidence type="ECO:0000256" key="2">
    <source>
        <dbReference type="ARBA" id="ARBA00022448"/>
    </source>
</evidence>
<dbReference type="PANTHER" id="PTHR43185">
    <property type="entry name" value="FERROUS IRON TRANSPORT PROTEIN B"/>
    <property type="match status" value="1"/>
</dbReference>
<keyword evidence="14" id="KW-0479">Metal-binding</keyword>
<evidence type="ECO:0000256" key="9">
    <source>
        <dbReference type="ARBA" id="ARBA00023065"/>
    </source>
</evidence>
<evidence type="ECO:0000256" key="14">
    <source>
        <dbReference type="PIRSR" id="PIRSR603373-2"/>
    </source>
</evidence>
<keyword evidence="4 15" id="KW-0410">Iron transport</keyword>
<dbReference type="InterPro" id="IPR006073">
    <property type="entry name" value="GTP-bd"/>
</dbReference>
<comment type="function">
    <text evidence="15">Probable transporter of a GTP-driven Fe(2+) uptake system.</text>
</comment>
<protein>
    <recommendedName>
        <fullName evidence="12 15">Ferrous iron transport protein B</fullName>
    </recommendedName>
</protein>
<dbReference type="PRINTS" id="PR00326">
    <property type="entry name" value="GTP1OBG"/>
</dbReference>
<dbReference type="InterPro" id="IPR030389">
    <property type="entry name" value="G_FEOB_dom"/>
</dbReference>
<feature type="binding site" evidence="13">
    <location>
        <begin position="10"/>
        <end position="17"/>
    </location>
    <ligand>
        <name>GTP</name>
        <dbReference type="ChEBI" id="CHEBI:37565"/>
        <label>1</label>
    </ligand>
</feature>
<evidence type="ECO:0000256" key="1">
    <source>
        <dbReference type="ARBA" id="ARBA00004651"/>
    </source>
</evidence>
<sequence length="694" mass="76832">MTETTIALVGNPNVGKSTVFNRLTGLRQKAGNYPGVTVEKKTGNFSHGHARYRVIDLPGAYGIHPSSLDEEVVYEVLADPANPNHPELVVVVGEPFNLKRAILLYQQIREMGLAAIFVVNMMDEAERAGLSIDAHKLEKVLGTKVILTDARSGKGIEALKTSLQHRPGDHEPVFSIPDEYSDAAQQVKELLGLKNDYMAWLHLSQRRNNHLAEKEAAAIAAIQRKNKINPHRLQIQETLARHTKLNGQLTHIIKDPAKKREHVTERLDKLLIHPVWGYVVFFVLLLLIFQAIYTWSGPFMDAIDNAFAWLSASASEQLPAGPLNGLLTDGIIAGIGGIVIFIPQIAILFIFISLMEESGYMSRVVYLMDRWLRPFGLSGKSAVPLMSGAACAIPAVMSARTIENDKERLITILVTPFMTCSARLPIYIIIIGLVIPQEQVIGLDLQGLVLFGMYILGIAAALGSAWVLKQLMKTNYKSFLILEMPTYKYPVVRNVALNVWDKTMGFVLGAGKIILAISIILWVLGTFGIGEQFTNAEAIVRAQNPGITEEVLENEVQSQKLEYSFLGTLGRFIEPAIEPLGYDWKMGIGLISSFAAREVFVSTMATVYSLGSTDDELTIRERMAAEINPTTGRPAYNFASGISLLLFYAFAMQCMSTIAIVRKETNSWKWTFIQLAFMTGFAYLAALLAYQLLK</sequence>
<reference evidence="17 18" key="1">
    <citation type="submission" date="2016-10" db="EMBL/GenBank/DDBJ databases">
        <authorList>
            <person name="de Groot N.N."/>
        </authorList>
    </citation>
    <scope>NUCLEOTIDE SEQUENCE [LARGE SCALE GENOMIC DNA]</scope>
    <source>
        <strain evidence="17 18">DSM 22900</strain>
    </source>
</reference>
<feature type="transmembrane region" description="Helical" evidence="15">
    <location>
        <begin position="504"/>
        <end position="524"/>
    </location>
</feature>
<comment type="similarity">
    <text evidence="15">Belongs to the TRAFAC class TrmE-Era-EngA-EngB-Septin-like GTPase superfamily. FeoB GTPase (TC 9.A.8) family.</text>
</comment>
<dbReference type="CDD" id="cd01879">
    <property type="entry name" value="FeoB"/>
    <property type="match status" value="1"/>
</dbReference>
<feature type="transmembrane region" description="Helical" evidence="15">
    <location>
        <begin position="375"/>
        <end position="397"/>
    </location>
</feature>
<keyword evidence="2 15" id="KW-0813">Transport</keyword>
<feature type="binding site" evidence="14">
    <location>
        <position position="21"/>
    </location>
    <ligand>
        <name>Mg(2+)</name>
        <dbReference type="ChEBI" id="CHEBI:18420"/>
        <label>2</label>
    </ligand>
</feature>
<gene>
    <name evidence="17" type="ORF">SAMN05421747_102238</name>
</gene>
<feature type="binding site" evidence="14">
    <location>
        <position position="24"/>
    </location>
    <ligand>
        <name>Mg(2+)</name>
        <dbReference type="ChEBI" id="CHEBI:18420"/>
        <label>2</label>
    </ligand>
</feature>
<evidence type="ECO:0000256" key="8">
    <source>
        <dbReference type="ARBA" id="ARBA00023004"/>
    </source>
</evidence>
<feature type="binding site" evidence="13">
    <location>
        <begin position="120"/>
        <end position="123"/>
    </location>
    <ligand>
        <name>GTP</name>
        <dbReference type="ChEBI" id="CHEBI:37565"/>
        <label>1</label>
    </ligand>
</feature>
<keyword evidence="14" id="KW-0460">Magnesium</keyword>
<name>A0A1I1F5H8_9SPHI</name>
<dbReference type="InterPro" id="IPR027417">
    <property type="entry name" value="P-loop_NTPase"/>
</dbReference>
<evidence type="ECO:0000256" key="12">
    <source>
        <dbReference type="NCBIfam" id="TIGR00437"/>
    </source>
</evidence>
<keyword evidence="6 13" id="KW-0547">Nucleotide-binding</keyword>
<comment type="subcellular location">
    <subcellularLocation>
        <location evidence="15">Cell inner membrane</location>
        <topology evidence="15">Multi-pass membrane protein</topology>
    </subcellularLocation>
    <subcellularLocation>
        <location evidence="1">Cell membrane</location>
        <topology evidence="1">Multi-pass membrane protein</topology>
    </subcellularLocation>
</comment>
<organism evidence="17 18">
    <name type="scientific">Parapedobacter composti</name>
    <dbReference type="NCBI Taxonomy" id="623281"/>
    <lineage>
        <taxon>Bacteria</taxon>
        <taxon>Pseudomonadati</taxon>
        <taxon>Bacteroidota</taxon>
        <taxon>Sphingobacteriia</taxon>
        <taxon>Sphingobacteriales</taxon>
        <taxon>Sphingobacteriaceae</taxon>
        <taxon>Parapedobacter</taxon>
    </lineage>
</organism>
<dbReference type="AlphaFoldDB" id="A0A1I1F5H8"/>
<evidence type="ECO:0000256" key="15">
    <source>
        <dbReference type="RuleBase" id="RU362098"/>
    </source>
</evidence>
<feature type="transmembrane region" description="Helical" evidence="15">
    <location>
        <begin position="409"/>
        <end position="435"/>
    </location>
</feature>
<dbReference type="GO" id="GO:0005886">
    <property type="term" value="C:plasma membrane"/>
    <property type="evidence" value="ECO:0007669"/>
    <property type="project" value="UniProtKB-SubCell"/>
</dbReference>
<accession>A0A1I1F5H8</accession>
<evidence type="ECO:0000256" key="7">
    <source>
        <dbReference type="ARBA" id="ARBA00022989"/>
    </source>
</evidence>
<feature type="transmembrane region" description="Helical" evidence="15">
    <location>
        <begin position="331"/>
        <end position="354"/>
    </location>
</feature>
<feature type="binding site" evidence="13">
    <location>
        <begin position="56"/>
        <end position="59"/>
    </location>
    <ligand>
        <name>GTP</name>
        <dbReference type="ChEBI" id="CHEBI:37565"/>
        <label>3</label>
    </ligand>
</feature>
<dbReference type="OrthoDB" id="9809127at2"/>
<dbReference type="GO" id="GO:0046872">
    <property type="term" value="F:metal ion binding"/>
    <property type="evidence" value="ECO:0007669"/>
    <property type="project" value="UniProtKB-KW"/>
</dbReference>
<evidence type="ECO:0000256" key="5">
    <source>
        <dbReference type="ARBA" id="ARBA00022692"/>
    </source>
</evidence>
<dbReference type="EMBL" id="FOLL01000002">
    <property type="protein sequence ID" value="SFB94192.1"/>
    <property type="molecule type" value="Genomic_DNA"/>
</dbReference>
<keyword evidence="11 15" id="KW-0472">Membrane</keyword>
<evidence type="ECO:0000313" key="18">
    <source>
        <dbReference type="Proteomes" id="UP000199577"/>
    </source>
</evidence>
<proteinExistence type="inferred from homology"/>
<feature type="binding site" evidence="14">
    <location>
        <position position="25"/>
    </location>
    <ligand>
        <name>Mg(2+)</name>
        <dbReference type="ChEBI" id="CHEBI:18420"/>
        <label>2</label>
    </ligand>
</feature>
<keyword evidence="18" id="KW-1185">Reference proteome</keyword>
<evidence type="ECO:0000313" key="17">
    <source>
        <dbReference type="EMBL" id="SFB94192.1"/>
    </source>
</evidence>
<feature type="domain" description="FeoB-type G" evidence="16">
    <location>
        <begin position="3"/>
        <end position="169"/>
    </location>
</feature>
<feature type="binding site" evidence="13">
    <location>
        <begin position="35"/>
        <end position="39"/>
    </location>
    <ligand>
        <name>GTP</name>
        <dbReference type="ChEBI" id="CHEBI:37565"/>
        <label>2</label>
    </ligand>
</feature>
<evidence type="ECO:0000256" key="6">
    <source>
        <dbReference type="ARBA" id="ARBA00022741"/>
    </source>
</evidence>
<dbReference type="PANTHER" id="PTHR43185:SF1">
    <property type="entry name" value="FE(2+) TRANSPORTER FEOB"/>
    <property type="match status" value="1"/>
</dbReference>
<dbReference type="NCBIfam" id="TIGR00437">
    <property type="entry name" value="feoB"/>
    <property type="match status" value="1"/>
</dbReference>
<dbReference type="Gene3D" id="3.40.50.300">
    <property type="entry name" value="P-loop containing nucleotide triphosphate hydrolases"/>
    <property type="match status" value="1"/>
</dbReference>
<dbReference type="GO" id="GO:0015093">
    <property type="term" value="F:ferrous iron transmembrane transporter activity"/>
    <property type="evidence" value="ECO:0007669"/>
    <property type="project" value="UniProtKB-UniRule"/>
</dbReference>
<evidence type="ECO:0000256" key="10">
    <source>
        <dbReference type="ARBA" id="ARBA00023134"/>
    </source>
</evidence>
<dbReference type="InterPro" id="IPR011642">
    <property type="entry name" value="Gate_dom"/>
</dbReference>
<dbReference type="GO" id="GO:0005525">
    <property type="term" value="F:GTP binding"/>
    <property type="evidence" value="ECO:0007669"/>
    <property type="project" value="UniProtKB-KW"/>
</dbReference>
<keyword evidence="10 13" id="KW-0342">GTP-binding</keyword>
<dbReference type="RefSeq" id="WP_090971453.1">
    <property type="nucleotide sequence ID" value="NZ_FOLL01000002.1"/>
</dbReference>
<keyword evidence="3" id="KW-1003">Cell membrane</keyword>
<feature type="transmembrane region" description="Helical" evidence="15">
    <location>
        <begin position="275"/>
        <end position="295"/>
    </location>
</feature>
<dbReference type="InterPro" id="IPR050860">
    <property type="entry name" value="FeoB_GTPase"/>
</dbReference>
<dbReference type="Pfam" id="PF07664">
    <property type="entry name" value="FeoB_C"/>
    <property type="match status" value="1"/>
</dbReference>
<evidence type="ECO:0000256" key="3">
    <source>
        <dbReference type="ARBA" id="ARBA00022475"/>
    </source>
</evidence>
<dbReference type="SUPFAM" id="SSF52540">
    <property type="entry name" value="P-loop containing nucleoside triphosphate hydrolases"/>
    <property type="match status" value="1"/>
</dbReference>
<dbReference type="InterPro" id="IPR011640">
    <property type="entry name" value="Fe2_transport_prot_B_C"/>
</dbReference>
<keyword evidence="9" id="KW-0406">Ion transport</keyword>
<dbReference type="STRING" id="623281.SAMN05421747_102238"/>
<dbReference type="PROSITE" id="PS51711">
    <property type="entry name" value="G_FEOB"/>
    <property type="match status" value="1"/>
</dbReference>
<dbReference type="Pfam" id="PF02421">
    <property type="entry name" value="FeoB_N"/>
    <property type="match status" value="1"/>
</dbReference>
<keyword evidence="5 15" id="KW-0812">Transmembrane</keyword>
<feature type="transmembrane region" description="Helical" evidence="15">
    <location>
        <begin position="638"/>
        <end position="660"/>
    </location>
</feature>
<keyword evidence="7 15" id="KW-1133">Transmembrane helix</keyword>
<feature type="transmembrane region" description="Helical" evidence="15">
    <location>
        <begin position="672"/>
        <end position="693"/>
    </location>
</feature>
<dbReference type="Proteomes" id="UP000199577">
    <property type="component" value="Unassembled WGS sequence"/>
</dbReference>
<keyword evidence="8 15" id="KW-0408">Iron</keyword>
<evidence type="ECO:0000256" key="11">
    <source>
        <dbReference type="ARBA" id="ARBA00023136"/>
    </source>
</evidence>
<dbReference type="InterPro" id="IPR003373">
    <property type="entry name" value="Fe2_transport_prot-B"/>
</dbReference>
<feature type="transmembrane region" description="Helical" evidence="15">
    <location>
        <begin position="447"/>
        <end position="468"/>
    </location>
</feature>